<proteinExistence type="predicted"/>
<evidence type="ECO:0000313" key="3">
    <source>
        <dbReference type="EMBL" id="KPL70128.1"/>
    </source>
</evidence>
<dbReference type="RefSeq" id="WP_075064617.1">
    <property type="nucleotide sequence ID" value="NZ_LGCL01000045.1"/>
</dbReference>
<feature type="compositionally biased region" description="Polar residues" evidence="1">
    <location>
        <begin position="477"/>
        <end position="489"/>
    </location>
</feature>
<keyword evidence="2" id="KW-0732">Signal</keyword>
<feature type="region of interest" description="Disordered" evidence="1">
    <location>
        <begin position="471"/>
        <end position="491"/>
    </location>
</feature>
<evidence type="ECO:0000313" key="4">
    <source>
        <dbReference type="Proteomes" id="UP000050417"/>
    </source>
</evidence>
<name>A0A0P6XMH7_9CHLR</name>
<reference evidence="3 4" key="1">
    <citation type="submission" date="2015-07" db="EMBL/GenBank/DDBJ databases">
        <title>Genome sequence of Ornatilinea apprima DSM 23815.</title>
        <authorList>
            <person name="Hemp J."/>
            <person name="Ward L.M."/>
            <person name="Pace L.A."/>
            <person name="Fischer W.W."/>
        </authorList>
    </citation>
    <scope>NUCLEOTIDE SEQUENCE [LARGE SCALE GENOMIC DNA]</scope>
    <source>
        <strain evidence="3 4">P3M-1</strain>
    </source>
</reference>
<accession>A0A0P6XMH7</accession>
<evidence type="ECO:0000256" key="1">
    <source>
        <dbReference type="SAM" id="MobiDB-lite"/>
    </source>
</evidence>
<dbReference type="STRING" id="1134406.ADN00_19000"/>
<dbReference type="AlphaFoldDB" id="A0A0P6XMH7"/>
<comment type="caution">
    <text evidence="3">The sequence shown here is derived from an EMBL/GenBank/DDBJ whole genome shotgun (WGS) entry which is preliminary data.</text>
</comment>
<dbReference type="EMBL" id="LGCL01000045">
    <property type="protein sequence ID" value="KPL70128.1"/>
    <property type="molecule type" value="Genomic_DNA"/>
</dbReference>
<dbReference type="Proteomes" id="UP000050417">
    <property type="component" value="Unassembled WGS sequence"/>
</dbReference>
<evidence type="ECO:0000256" key="2">
    <source>
        <dbReference type="SAM" id="SignalP"/>
    </source>
</evidence>
<gene>
    <name evidence="3" type="ORF">ADN00_19000</name>
</gene>
<keyword evidence="4" id="KW-1185">Reference proteome</keyword>
<feature type="chain" id="PRO_5006133128" description="DUF2207 domain-containing protein" evidence="2">
    <location>
        <begin position="25"/>
        <end position="572"/>
    </location>
</feature>
<feature type="signal peptide" evidence="2">
    <location>
        <begin position="1"/>
        <end position="24"/>
    </location>
</feature>
<sequence length="572" mass="61785">MTRRVFLLFCVFVLLAVSFVPASAQTYYFRIEKSDINLFINPDGTASVEYTLVFYNEPSADPIDYVDIGMPNTNYNLGSITAEVDGKTITDITSSPYVRNGIAFGLGSNAIQPGQRGTFHFFLPEINGVIFNASQEEAEPYASVEFAPHYYDRDTVTGTTDLAFTIILPPGLTTEEPRYITPRNWPGDEAPASGIDSNGRVFYHWQTASANSYTQYIFGAAFPARLVATGTVQQPPSEISRAVGSTFDPEGLICCGFFGVFAAIFGLGIYQSIWGAKKRKLKYLPPKISIEGHGVKRGLTPVEAAVLMEQPIDKVLTLILFAVVRKNAATVTNKEPLEISVEETLPADLRAYETDFLEAFKLKKAERRTALQKMMVALVKEVTTKMKGFSRKETVEYYEKIMEQAWQQVEQADTPDVQMEQYEKYMDWTMLDRQYDERARRTFTQPVYVPMWWGRLDPAIGRSIASSGGGVTGGLSRASTGGMPSSGGKSVSLPHLPGSDFAASIASSVSAFSAGVIGDVTSFTSGVTNVTNPVPKAPAGSSYRGGGGGGGGGCACACACAGCACACAGGGR</sequence>
<protein>
    <recommendedName>
        <fullName evidence="5">DUF2207 domain-containing protein</fullName>
    </recommendedName>
</protein>
<evidence type="ECO:0008006" key="5">
    <source>
        <dbReference type="Google" id="ProtNLM"/>
    </source>
</evidence>
<organism evidence="3 4">
    <name type="scientific">Ornatilinea apprima</name>
    <dbReference type="NCBI Taxonomy" id="1134406"/>
    <lineage>
        <taxon>Bacteria</taxon>
        <taxon>Bacillati</taxon>
        <taxon>Chloroflexota</taxon>
        <taxon>Anaerolineae</taxon>
        <taxon>Anaerolineales</taxon>
        <taxon>Anaerolineaceae</taxon>
        <taxon>Ornatilinea</taxon>
    </lineage>
</organism>
<dbReference type="PATRIC" id="fig|1134406.4.peg.3111"/>